<comment type="similarity">
    <text evidence="1">Belongs to the AAA ATPase family.</text>
</comment>
<dbReference type="SUPFAM" id="SSF48225">
    <property type="entry name" value="Seven-hairpin glycosidases"/>
    <property type="match status" value="1"/>
</dbReference>
<evidence type="ECO:0000313" key="8">
    <source>
        <dbReference type="EMBL" id="OTA35173.1"/>
    </source>
</evidence>
<dbReference type="InterPro" id="IPR036026">
    <property type="entry name" value="Seven-hairpin_glycosidases"/>
</dbReference>
<evidence type="ECO:0000256" key="3">
    <source>
        <dbReference type="ARBA" id="ARBA00022741"/>
    </source>
</evidence>
<dbReference type="InterPro" id="IPR003959">
    <property type="entry name" value="ATPase_AAA_core"/>
</dbReference>
<sequence length="1058" mass="116498">MLRKSPITSMQKTYDECYLICSTAIYFEGQNNEAEALRAWRNALDQIYYHNAYKIPSGYSPRTETEKALQDSLRAMELQCKERVDLLEALRKSRVESEEGAKSNSDSNKSKESLFSSKKPAQNATSSSNSNSNNKSSSNSATWLGKDTIPQASYADLPRPAPVLERRPAQSNKPNKPKRPFLTKKSSDNTTRKASDTESPRTMSLQSGAPAKLTPPVDPPRARTPSPDKKANGMLKTLRPGQKERGSSSKMVTTLRGKAPPAAAKAATQVWSGQPRPGAGQSGAASPSSTATTWDPYTRQLVDRPRRSSPAPERRASDNPALRPPSPPDFAAQRSNSDVESVTRNARRHPPPYPDYPVMNPYASKAFSHSDESVETAKPLRRSPPPPPPPPHRQNTPGQSPAEKPKPAAQDTPKLGATSLSYMKEYPNHPAKPKPPTVPPKPKSEKLSDPESAARLAPPRTKQAQSNPAIPRKAIGNTRAVGQVSATAQRQKLDNLQAQLNQRAPPASRPDYTSSSPEPLKERPTKRKPAAEASFSRARVTAERAITPPSTDESPDEGAPATPTEQEEWNKRVQGIMKNLPKGVDEAAAKQIFNEIVIQGDEVHWDDVAGLGIAKSALKETVVYPFLRPDLFMGLREPARGMLLFGPPGTGKTMLARAVATESKSVFFSISASSLTSKFLGESEKLVRALFAISKELAPSIIFVDEIDSLLGARGGGSEHEATRRIKTEFLIQWSDLQKAAAGREDKEKGDATRVLVLAATNLPWAIDEAARRRFVRRQYIPLPEDFVRDEQLRTLLAAQKHNLNDQDLQKLVSLTDGFSGSDITALAKDAAMGPLRSLGERLLNMSPDEIRPIQVSDFEASLMNIRPSVSKQGLKEFEDWAKEFGTREQYPEASARPVPSPEKWRLPRIQHDLGFWSGRAQSERRDKVKAAFLRCWKAYREHAWMADELMPISGQSKAHFGGWAATLVDSLDTLWIMDLKDEFYEAVSAVMNIDFRSPGTAGTISVFETTIRYLGGLLAAYDLSADERLLEKAVELGDTLYGAFDTPNRMPVTHFSV</sequence>
<dbReference type="Proteomes" id="UP000194280">
    <property type="component" value="Unassembled WGS sequence"/>
</dbReference>
<evidence type="ECO:0000256" key="5">
    <source>
        <dbReference type="RuleBase" id="RU361193"/>
    </source>
</evidence>
<dbReference type="Gene3D" id="1.10.8.60">
    <property type="match status" value="1"/>
</dbReference>
<dbReference type="GO" id="GO:0016887">
    <property type="term" value="F:ATP hydrolysis activity"/>
    <property type="evidence" value="ECO:0007669"/>
    <property type="project" value="InterPro"/>
</dbReference>
<dbReference type="GO" id="GO:0036503">
    <property type="term" value="P:ERAD pathway"/>
    <property type="evidence" value="ECO:0007669"/>
    <property type="project" value="UniProtKB-ARBA"/>
</dbReference>
<evidence type="ECO:0000256" key="6">
    <source>
        <dbReference type="SAM" id="MobiDB-lite"/>
    </source>
</evidence>
<evidence type="ECO:0000313" key="9">
    <source>
        <dbReference type="Proteomes" id="UP000194280"/>
    </source>
</evidence>
<reference evidence="8 9" key="1">
    <citation type="submission" date="2017-01" db="EMBL/GenBank/DDBJ databases">
        <title>The recent genome duplication of the halophilic yeast Hortaea werneckii: insights from long-read sequencing.</title>
        <authorList>
            <person name="Sinha S."/>
            <person name="Flibotte S."/>
            <person name="Neira M."/>
            <person name="Lenassi M."/>
            <person name="Gostincar C."/>
            <person name="Stajich J.E."/>
            <person name="Nislow C.E."/>
        </authorList>
    </citation>
    <scope>NUCLEOTIDE SEQUENCE [LARGE SCALE GENOMIC DNA]</scope>
    <source>
        <strain evidence="8 9">EXF-2000</strain>
    </source>
</reference>
<dbReference type="InterPro" id="IPR012341">
    <property type="entry name" value="6hp_glycosidase-like_sf"/>
</dbReference>
<dbReference type="GO" id="GO:0016020">
    <property type="term" value="C:membrane"/>
    <property type="evidence" value="ECO:0007669"/>
    <property type="project" value="InterPro"/>
</dbReference>
<dbReference type="FunFam" id="3.40.50.300:FF:000093">
    <property type="entry name" value="Fidgetin-like 1"/>
    <property type="match status" value="1"/>
</dbReference>
<feature type="compositionally biased region" description="Low complexity" evidence="6">
    <location>
        <begin position="126"/>
        <end position="140"/>
    </location>
</feature>
<dbReference type="SMART" id="SM00382">
    <property type="entry name" value="AAA"/>
    <property type="match status" value="1"/>
</dbReference>
<dbReference type="InParanoid" id="A0A1Z5TGN2"/>
<feature type="domain" description="AAA+ ATPase" evidence="7">
    <location>
        <begin position="638"/>
        <end position="785"/>
    </location>
</feature>
<dbReference type="PRINTS" id="PR00747">
    <property type="entry name" value="GLYHDRLASE47"/>
</dbReference>
<keyword evidence="5" id="KW-0378">Hydrolase</keyword>
<dbReference type="InterPro" id="IPR015415">
    <property type="entry name" value="Spast_Vps4_C"/>
</dbReference>
<feature type="compositionally biased region" description="Polar residues" evidence="6">
    <location>
        <begin position="114"/>
        <end position="125"/>
    </location>
</feature>
<dbReference type="VEuPathDB" id="FungiDB:BTJ68_05019"/>
<dbReference type="GO" id="GO:0005524">
    <property type="term" value="F:ATP binding"/>
    <property type="evidence" value="ECO:0007669"/>
    <property type="project" value="UniProtKB-KW"/>
</dbReference>
<dbReference type="PANTHER" id="PTHR23074:SF17">
    <property type="entry name" value="FIDGETIN-LIKE PROTEIN 1"/>
    <property type="match status" value="1"/>
</dbReference>
<dbReference type="GO" id="GO:0004571">
    <property type="term" value="F:mannosyl-oligosaccharide 1,2-alpha-mannosidase activity"/>
    <property type="evidence" value="ECO:0007669"/>
    <property type="project" value="InterPro"/>
</dbReference>
<dbReference type="Pfam" id="PF09336">
    <property type="entry name" value="Vps4_C"/>
    <property type="match status" value="1"/>
</dbReference>
<dbReference type="GO" id="GO:0005509">
    <property type="term" value="F:calcium ion binding"/>
    <property type="evidence" value="ECO:0007669"/>
    <property type="project" value="InterPro"/>
</dbReference>
<dbReference type="PANTHER" id="PTHR23074">
    <property type="entry name" value="AAA DOMAIN-CONTAINING"/>
    <property type="match status" value="1"/>
</dbReference>
<dbReference type="InterPro" id="IPR003593">
    <property type="entry name" value="AAA+_ATPase"/>
</dbReference>
<evidence type="ECO:0000259" key="7">
    <source>
        <dbReference type="SMART" id="SM00382"/>
    </source>
</evidence>
<dbReference type="SUPFAM" id="SSF52540">
    <property type="entry name" value="P-loop containing nucleoside triphosphate hydrolases"/>
    <property type="match status" value="1"/>
</dbReference>
<evidence type="ECO:0000256" key="2">
    <source>
        <dbReference type="ARBA" id="ARBA00007658"/>
    </source>
</evidence>
<name>A0A1Z5TGN2_HORWE</name>
<dbReference type="InterPro" id="IPR027417">
    <property type="entry name" value="P-loop_NTPase"/>
</dbReference>
<feature type="compositionally biased region" description="Low complexity" evidence="6">
    <location>
        <begin position="258"/>
        <end position="293"/>
    </location>
</feature>
<dbReference type="STRING" id="1157616.A0A1Z5TGN2"/>
<feature type="compositionally biased region" description="Pro residues" evidence="6">
    <location>
        <begin position="382"/>
        <end position="392"/>
    </location>
</feature>
<feature type="compositionally biased region" description="Basic and acidic residues" evidence="6">
    <location>
        <begin position="185"/>
        <end position="199"/>
    </location>
</feature>
<feature type="compositionally biased region" description="Polar residues" evidence="6">
    <location>
        <begin position="484"/>
        <end position="502"/>
    </location>
</feature>
<evidence type="ECO:0000256" key="1">
    <source>
        <dbReference type="ARBA" id="ARBA00006914"/>
    </source>
</evidence>
<feature type="region of interest" description="Disordered" evidence="6">
    <location>
        <begin position="165"/>
        <end position="568"/>
    </location>
</feature>
<feature type="compositionally biased region" description="Polar residues" evidence="6">
    <location>
        <begin position="333"/>
        <end position="344"/>
    </location>
</feature>
<protein>
    <recommendedName>
        <fullName evidence="5">alpha-1,2-Mannosidase</fullName>
        <ecNumber evidence="5">3.2.1.-</ecNumber>
    </recommendedName>
</protein>
<dbReference type="GO" id="GO:0005975">
    <property type="term" value="P:carbohydrate metabolic process"/>
    <property type="evidence" value="ECO:0007669"/>
    <property type="project" value="InterPro"/>
</dbReference>
<dbReference type="InterPro" id="IPR001382">
    <property type="entry name" value="Glyco_hydro_47"/>
</dbReference>
<dbReference type="AlphaFoldDB" id="A0A1Z5TGN2"/>
<keyword evidence="9" id="KW-1185">Reference proteome</keyword>
<dbReference type="EMBL" id="MUNK01000048">
    <property type="protein sequence ID" value="OTA35173.1"/>
    <property type="molecule type" value="Genomic_DNA"/>
</dbReference>
<keyword evidence="4" id="KW-0067">ATP-binding</keyword>
<evidence type="ECO:0000256" key="4">
    <source>
        <dbReference type="ARBA" id="ARBA00022840"/>
    </source>
</evidence>
<accession>A0A1Z5TGN2</accession>
<comment type="caution">
    <text evidence="8">The sequence shown here is derived from an EMBL/GenBank/DDBJ whole genome shotgun (WGS) entry which is preliminary data.</text>
</comment>
<organism evidence="8 9">
    <name type="scientific">Hortaea werneckii EXF-2000</name>
    <dbReference type="NCBI Taxonomy" id="1157616"/>
    <lineage>
        <taxon>Eukaryota</taxon>
        <taxon>Fungi</taxon>
        <taxon>Dikarya</taxon>
        <taxon>Ascomycota</taxon>
        <taxon>Pezizomycotina</taxon>
        <taxon>Dothideomycetes</taxon>
        <taxon>Dothideomycetidae</taxon>
        <taxon>Mycosphaerellales</taxon>
        <taxon>Teratosphaeriaceae</taxon>
        <taxon>Hortaea</taxon>
    </lineage>
</organism>
<dbReference type="Pfam" id="PF17862">
    <property type="entry name" value="AAA_lid_3"/>
    <property type="match status" value="1"/>
</dbReference>
<dbReference type="FunFam" id="1.10.8.60:FF:000022">
    <property type="entry name" value="Fidgetin like 1"/>
    <property type="match status" value="1"/>
</dbReference>
<dbReference type="Gene3D" id="3.40.50.300">
    <property type="entry name" value="P-loop containing nucleotide triphosphate hydrolases"/>
    <property type="match status" value="1"/>
</dbReference>
<dbReference type="PROSITE" id="PS00674">
    <property type="entry name" value="AAA"/>
    <property type="match status" value="1"/>
</dbReference>
<dbReference type="UniPathway" id="UPA00378"/>
<keyword evidence="5" id="KW-0326">Glycosidase</keyword>
<feature type="region of interest" description="Disordered" evidence="6">
    <location>
        <begin position="94"/>
        <end position="145"/>
    </location>
</feature>
<feature type="compositionally biased region" description="Basic and acidic residues" evidence="6">
    <location>
        <begin position="301"/>
        <end position="317"/>
    </location>
</feature>
<dbReference type="InterPro" id="IPR003960">
    <property type="entry name" value="ATPase_AAA_CS"/>
</dbReference>
<dbReference type="Gene3D" id="1.50.10.10">
    <property type="match status" value="1"/>
</dbReference>
<dbReference type="EC" id="3.2.1.-" evidence="5"/>
<dbReference type="FunCoup" id="A0A1Z5TGN2">
    <property type="interactions" value="134"/>
</dbReference>
<dbReference type="InterPro" id="IPR041569">
    <property type="entry name" value="AAA_lid_3"/>
</dbReference>
<dbReference type="CDD" id="cd19509">
    <property type="entry name" value="RecA-like_VPS4-like"/>
    <property type="match status" value="1"/>
</dbReference>
<dbReference type="InterPro" id="IPR050304">
    <property type="entry name" value="MT-severing_AAA_ATPase"/>
</dbReference>
<dbReference type="Pfam" id="PF00004">
    <property type="entry name" value="AAA"/>
    <property type="match status" value="1"/>
</dbReference>
<comment type="similarity">
    <text evidence="2 5">Belongs to the glycosyl hydrolase 47 family.</text>
</comment>
<dbReference type="Pfam" id="PF01532">
    <property type="entry name" value="Glyco_hydro_47"/>
    <property type="match status" value="1"/>
</dbReference>
<gene>
    <name evidence="8" type="ORF">BTJ68_05019</name>
</gene>
<dbReference type="OrthoDB" id="10251136at2759"/>
<keyword evidence="3" id="KW-0547">Nucleotide-binding</keyword>
<proteinExistence type="inferred from homology"/>